<dbReference type="InterPro" id="IPR002725">
    <property type="entry name" value="YgjP-like_metallopeptidase"/>
</dbReference>
<dbReference type="RefSeq" id="WP_021759363.1">
    <property type="nucleotide sequence ID" value="NC_022444.1"/>
</dbReference>
<sequence length="235" mass="26956">MHEELPAFHIRESTRARRILLKVVPGAGLTVVLPRGVDPSFARLAVQQQAEWAINALRELRARGQLFDTPILPHRVHLAAVQRECPVQCQPGDPRRLTLRERDGVLTFRGRTEDVETCVQLLRHWLLKAGRVHLVPWCKALAEELRLPVTAVRVGRQKTRWGSRSSRGAVSLNCCLLFLPPECVRYVIIHELCHALHGNHSPAYWREVAAREPDYKRLDDSLKESWRHVPAWAAW</sequence>
<dbReference type="Gene3D" id="3.30.2010.10">
    <property type="entry name" value="Metalloproteases ('zincins'), catalytic domain"/>
    <property type="match status" value="1"/>
</dbReference>
<dbReference type="PANTHER" id="PTHR30399:SF1">
    <property type="entry name" value="UTP PYROPHOSPHATASE"/>
    <property type="match status" value="1"/>
</dbReference>
<evidence type="ECO:0000313" key="3">
    <source>
        <dbReference type="Proteomes" id="UP000016587"/>
    </source>
</evidence>
<feature type="domain" description="YgjP-like metallopeptidase" evidence="1">
    <location>
        <begin position="17"/>
        <end position="224"/>
    </location>
</feature>
<dbReference type="HOGENOM" id="CLU_065947_0_0_7"/>
<dbReference type="KEGG" id="dgg:DGI_0782"/>
<dbReference type="CDD" id="cd07344">
    <property type="entry name" value="M48_yhfN_like"/>
    <property type="match status" value="1"/>
</dbReference>
<name>T2G9V1_MEGG1</name>
<reference evidence="2 3" key="1">
    <citation type="journal article" date="2013" name="J. Bacteriol.">
        <title>Roles of HynAB and Ech, the only two hydrogenases found in the model sulfate reducer Desulfovibrio gigas.</title>
        <authorList>
            <person name="Morais-Silva F.O."/>
            <person name="Santos C.I."/>
            <person name="Rodrigues R."/>
            <person name="Pereira I.A."/>
            <person name="Rodrigues-Pousada C."/>
        </authorList>
    </citation>
    <scope>NUCLEOTIDE SEQUENCE [LARGE SCALE GENOMIC DNA]</scope>
    <source>
        <strain evidence="3">ATCC 19364 / DSM 1382 / NCIMB 9332 / VKM B-1759</strain>
    </source>
</reference>
<dbReference type="OrthoDB" id="5321643at2"/>
<dbReference type="EMBL" id="CP006585">
    <property type="protein sequence ID" value="AGW12677.1"/>
    <property type="molecule type" value="Genomic_DNA"/>
</dbReference>
<accession>T2G9V1</accession>
<gene>
    <name evidence="2" type="ORF">DGI_0782</name>
</gene>
<dbReference type="PATRIC" id="fig|1121448.10.peg.782"/>
<evidence type="ECO:0000259" key="1">
    <source>
        <dbReference type="Pfam" id="PF01863"/>
    </source>
</evidence>
<reference evidence="3" key="2">
    <citation type="submission" date="2013-07" db="EMBL/GenBank/DDBJ databases">
        <authorList>
            <person name="Morais-Silva F.O."/>
            <person name="Rezende A.M."/>
            <person name="Pimentel C."/>
            <person name="Resende D.M."/>
            <person name="Santos C.I."/>
            <person name="Clemente C."/>
            <person name="de Oliveira L.M."/>
            <person name="da Silva S.M."/>
            <person name="Costa D.A."/>
            <person name="Varela-Raposo A."/>
            <person name="Horacio E.C.A."/>
            <person name="Matos M."/>
            <person name="Flores O."/>
            <person name="Ruiz J.C."/>
            <person name="Rodrigues-Pousada C."/>
        </authorList>
    </citation>
    <scope>NUCLEOTIDE SEQUENCE [LARGE SCALE GENOMIC DNA]</scope>
    <source>
        <strain evidence="3">ATCC 19364 / DSM 1382 / NCIMB 9332 / VKM B-1759</strain>
    </source>
</reference>
<dbReference type="PANTHER" id="PTHR30399">
    <property type="entry name" value="UNCHARACTERIZED PROTEIN YGJP"/>
    <property type="match status" value="1"/>
</dbReference>
<organism evidence="2 3">
    <name type="scientific">Megalodesulfovibrio gigas (strain ATCC 19364 / DSM 1382 / NCIMB 9332 / VKM B-1759)</name>
    <name type="common">Desulfovibrio gigas</name>
    <dbReference type="NCBI Taxonomy" id="1121448"/>
    <lineage>
        <taxon>Bacteria</taxon>
        <taxon>Pseudomonadati</taxon>
        <taxon>Thermodesulfobacteriota</taxon>
        <taxon>Desulfovibrionia</taxon>
        <taxon>Desulfovibrionales</taxon>
        <taxon>Desulfovibrionaceae</taxon>
        <taxon>Megalodesulfovibrio</taxon>
    </lineage>
</organism>
<protein>
    <recommendedName>
        <fullName evidence="1">YgjP-like metallopeptidase domain-containing protein</fullName>
    </recommendedName>
</protein>
<dbReference type="AlphaFoldDB" id="T2G9V1"/>
<dbReference type="Pfam" id="PF01863">
    <property type="entry name" value="YgjP-like"/>
    <property type="match status" value="1"/>
</dbReference>
<proteinExistence type="predicted"/>
<keyword evidence="3" id="KW-1185">Reference proteome</keyword>
<dbReference type="Proteomes" id="UP000016587">
    <property type="component" value="Chromosome"/>
</dbReference>
<dbReference type="InterPro" id="IPR053136">
    <property type="entry name" value="UTP_pyrophosphatase-like"/>
</dbReference>
<evidence type="ECO:0000313" key="2">
    <source>
        <dbReference type="EMBL" id="AGW12677.1"/>
    </source>
</evidence>
<dbReference type="eggNOG" id="COG1451">
    <property type="taxonomic scope" value="Bacteria"/>
</dbReference>